<dbReference type="PANTHER" id="PTHR12265">
    <property type="entry name" value="TRANSMEMBRANE PROTEIN 53"/>
    <property type="match status" value="1"/>
</dbReference>
<evidence type="ECO:0008006" key="3">
    <source>
        <dbReference type="Google" id="ProtNLM"/>
    </source>
</evidence>
<name>A0AAV7GB22_DENCH</name>
<organism evidence="1 2">
    <name type="scientific">Dendrobium chrysotoxum</name>
    <name type="common">Orchid</name>
    <dbReference type="NCBI Taxonomy" id="161865"/>
    <lineage>
        <taxon>Eukaryota</taxon>
        <taxon>Viridiplantae</taxon>
        <taxon>Streptophyta</taxon>
        <taxon>Embryophyta</taxon>
        <taxon>Tracheophyta</taxon>
        <taxon>Spermatophyta</taxon>
        <taxon>Magnoliopsida</taxon>
        <taxon>Liliopsida</taxon>
        <taxon>Asparagales</taxon>
        <taxon>Orchidaceae</taxon>
        <taxon>Epidendroideae</taxon>
        <taxon>Malaxideae</taxon>
        <taxon>Dendrobiinae</taxon>
        <taxon>Dendrobium</taxon>
    </lineage>
</organism>
<dbReference type="PANTHER" id="PTHR12265:SF0">
    <property type="entry name" value="EXPRESSED PROTEIN"/>
    <property type="match status" value="1"/>
</dbReference>
<dbReference type="AlphaFoldDB" id="A0AAV7GB22"/>
<gene>
    <name evidence="1" type="ORF">IEQ34_017756</name>
</gene>
<evidence type="ECO:0000313" key="2">
    <source>
        <dbReference type="Proteomes" id="UP000775213"/>
    </source>
</evidence>
<dbReference type="Proteomes" id="UP000775213">
    <property type="component" value="Unassembled WGS sequence"/>
</dbReference>
<dbReference type="SUPFAM" id="SSF53474">
    <property type="entry name" value="alpha/beta-Hydrolases"/>
    <property type="match status" value="1"/>
</dbReference>
<dbReference type="Gene3D" id="3.40.50.1820">
    <property type="entry name" value="alpha/beta hydrolase"/>
    <property type="match status" value="1"/>
</dbReference>
<proteinExistence type="predicted"/>
<accession>A0AAV7GB22</accession>
<comment type="caution">
    <text evidence="1">The sequence shown here is derived from an EMBL/GenBank/DDBJ whole genome shotgun (WGS) entry which is preliminary data.</text>
</comment>
<evidence type="ECO:0000313" key="1">
    <source>
        <dbReference type="EMBL" id="KAH0453432.1"/>
    </source>
</evidence>
<reference evidence="1 2" key="1">
    <citation type="journal article" date="2021" name="Hortic Res">
        <title>Chromosome-scale assembly of the Dendrobium chrysotoxum genome enhances the understanding of orchid evolution.</title>
        <authorList>
            <person name="Zhang Y."/>
            <person name="Zhang G.Q."/>
            <person name="Zhang D."/>
            <person name="Liu X.D."/>
            <person name="Xu X.Y."/>
            <person name="Sun W.H."/>
            <person name="Yu X."/>
            <person name="Zhu X."/>
            <person name="Wang Z.W."/>
            <person name="Zhao X."/>
            <person name="Zhong W.Y."/>
            <person name="Chen H."/>
            <person name="Yin W.L."/>
            <person name="Huang T."/>
            <person name="Niu S.C."/>
            <person name="Liu Z.J."/>
        </authorList>
    </citation>
    <scope>NUCLEOTIDE SEQUENCE [LARGE SCALE GENOMIC DNA]</scope>
    <source>
        <strain evidence="1">Lindl</strain>
    </source>
</reference>
<dbReference type="InterPro" id="IPR029058">
    <property type="entry name" value="AB_hydrolase_fold"/>
</dbReference>
<dbReference type="EMBL" id="JAGFBR010000016">
    <property type="protein sequence ID" value="KAH0453432.1"/>
    <property type="molecule type" value="Genomic_DNA"/>
</dbReference>
<protein>
    <recommendedName>
        <fullName evidence="3">DUF829 domain-containing protein</fullName>
    </recommendedName>
</protein>
<sequence>MWGRFYWLRKEEGGRRAGGIVVLFAWLSSQESHLKPYVDLYWSLGWDCLVCHVDFLTQFFPEKATELAFGIVGELIKEVKIRPMPIVLAAFSAGSKGYFFKVLQLVEGKCAGQHNQDDFLLLRDCISGQIYDSCPVDFTNDLGLQFVLHSSVLKMSYPPRVMSWMAKAFASGLDALFLNSFEAQRAEYWQTLYSSVSMGPFIILCSEDDKLAPYQTLYSFAQCLQELGADVNLIKWSSSPHVAHYRHHQDEYKAAVNEFLAKASVNFSSRQLKRAMDDKIPESVCYLHDAAFSSNESLRRVAIGPSDHFYLPSSMEFSETKAGGSLIDEQKAELFQLPSIKPQGILSQVLFDVCVPKNIEGWDIKPMSSLNRNHTFASARRHGRPFNPIKCIRRSRL</sequence>
<dbReference type="InterPro" id="IPR008547">
    <property type="entry name" value="DUF829_TMEM53"/>
</dbReference>
<keyword evidence="2" id="KW-1185">Reference proteome</keyword>
<dbReference type="Pfam" id="PF05705">
    <property type="entry name" value="DUF829"/>
    <property type="match status" value="2"/>
</dbReference>